<sequence>MSNSFLHFTGAAVALLALLAAAAADCGFHADCRPGETYRVAIPCDGKCASYVQCADGEAAEKKCGKFFFTQKYFDPVKLDCVRDAVDCDWWKKVTTSTAAPTPTTTAEPETTPSTASTETTPTTSTEASSTTTASPDTTPQPPSTTPTPSSSSPPPPPAPQPTDSAAAPLAAAWPALFAAAVALAL</sequence>
<proteinExistence type="predicted"/>
<feature type="compositionally biased region" description="Pro residues" evidence="1">
    <location>
        <begin position="139"/>
        <end position="161"/>
    </location>
</feature>
<feature type="region of interest" description="Disordered" evidence="1">
    <location>
        <begin position="98"/>
        <end position="167"/>
    </location>
</feature>
<gene>
    <name evidence="4" type="primary">LOC117648726</name>
</gene>
<dbReference type="OrthoDB" id="8195407at2759"/>
<dbReference type="InParanoid" id="A0A6P8ZD87"/>
<reference evidence="4" key="1">
    <citation type="submission" date="2025-08" db="UniProtKB">
        <authorList>
            <consortium name="RefSeq"/>
        </authorList>
    </citation>
    <scope>IDENTIFICATION</scope>
    <source>
        <tissue evidence="4">Total insect</tissue>
    </source>
</reference>
<evidence type="ECO:0000256" key="2">
    <source>
        <dbReference type="SAM" id="SignalP"/>
    </source>
</evidence>
<evidence type="ECO:0000313" key="3">
    <source>
        <dbReference type="Proteomes" id="UP000515158"/>
    </source>
</evidence>
<keyword evidence="3" id="KW-1185">Reference proteome</keyword>
<evidence type="ECO:0000256" key="1">
    <source>
        <dbReference type="SAM" id="MobiDB-lite"/>
    </source>
</evidence>
<dbReference type="Proteomes" id="UP000515158">
    <property type="component" value="Unplaced"/>
</dbReference>
<dbReference type="AlphaFoldDB" id="A0A6P8ZD87"/>
<keyword evidence="2" id="KW-0732">Signal</keyword>
<dbReference type="GeneID" id="117648726"/>
<feature type="signal peptide" evidence="2">
    <location>
        <begin position="1"/>
        <end position="24"/>
    </location>
</feature>
<feature type="compositionally biased region" description="Low complexity" evidence="1">
    <location>
        <begin position="98"/>
        <end position="138"/>
    </location>
</feature>
<dbReference type="KEGG" id="tpal:117648726"/>
<evidence type="ECO:0000313" key="4">
    <source>
        <dbReference type="RefSeq" id="XP_034247252.1"/>
    </source>
</evidence>
<protein>
    <submittedName>
        <fullName evidence="4">Mucin-2-like</fullName>
    </submittedName>
</protein>
<name>A0A6P8ZD87_THRPL</name>
<accession>A0A6P8ZD87</accession>
<dbReference type="RefSeq" id="XP_034247252.1">
    <property type="nucleotide sequence ID" value="XM_034391361.1"/>
</dbReference>
<feature type="chain" id="PRO_5027829095" evidence="2">
    <location>
        <begin position="25"/>
        <end position="186"/>
    </location>
</feature>
<organism evidence="4">
    <name type="scientific">Thrips palmi</name>
    <name type="common">Melon thrips</name>
    <dbReference type="NCBI Taxonomy" id="161013"/>
    <lineage>
        <taxon>Eukaryota</taxon>
        <taxon>Metazoa</taxon>
        <taxon>Ecdysozoa</taxon>
        <taxon>Arthropoda</taxon>
        <taxon>Hexapoda</taxon>
        <taxon>Insecta</taxon>
        <taxon>Pterygota</taxon>
        <taxon>Neoptera</taxon>
        <taxon>Paraneoptera</taxon>
        <taxon>Thysanoptera</taxon>
        <taxon>Terebrantia</taxon>
        <taxon>Thripoidea</taxon>
        <taxon>Thripidae</taxon>
        <taxon>Thrips</taxon>
    </lineage>
</organism>